<comment type="caution">
    <text evidence="1">The sequence shown here is derived from an EMBL/GenBank/DDBJ whole genome shotgun (WGS) entry which is preliminary data.</text>
</comment>
<keyword evidence="2" id="KW-1185">Reference proteome</keyword>
<sequence>LNPMIAGAAMAFSSIFVVTNSLRLRTFHTTAGTS</sequence>
<evidence type="ECO:0000313" key="2">
    <source>
        <dbReference type="Proteomes" id="UP000199690"/>
    </source>
</evidence>
<evidence type="ECO:0000313" key="1">
    <source>
        <dbReference type="EMBL" id="SFE12185.1"/>
    </source>
</evidence>
<organism evidence="1 2">
    <name type="scientific">Saccharopolyspora kobensis</name>
    <dbReference type="NCBI Taxonomy" id="146035"/>
    <lineage>
        <taxon>Bacteria</taxon>
        <taxon>Bacillati</taxon>
        <taxon>Actinomycetota</taxon>
        <taxon>Actinomycetes</taxon>
        <taxon>Pseudonocardiales</taxon>
        <taxon>Pseudonocardiaceae</taxon>
        <taxon>Saccharopolyspora</taxon>
    </lineage>
</organism>
<feature type="non-terminal residue" evidence="1">
    <location>
        <position position="1"/>
    </location>
</feature>
<proteinExistence type="predicted"/>
<name>A0ABY1E1C9_9PSEU</name>
<reference evidence="1 2" key="1">
    <citation type="submission" date="2016-10" db="EMBL/GenBank/DDBJ databases">
        <authorList>
            <person name="Varghese N."/>
            <person name="Submissions S."/>
        </authorList>
    </citation>
    <scope>NUCLEOTIDE SEQUENCE [LARGE SCALE GENOMIC DNA]</scope>
    <source>
        <strain evidence="1 2">CGMCC 4.3529</strain>
    </source>
</reference>
<dbReference type="Proteomes" id="UP000199690">
    <property type="component" value="Unassembled WGS sequence"/>
</dbReference>
<protein>
    <submittedName>
        <fullName evidence="1">Cu+-exporting ATPase</fullName>
    </submittedName>
</protein>
<gene>
    <name evidence="1" type="ORF">SAMN05216506_1091</name>
</gene>
<dbReference type="EMBL" id="FOME01000009">
    <property type="protein sequence ID" value="SFE12185.1"/>
    <property type="molecule type" value="Genomic_DNA"/>
</dbReference>
<accession>A0ABY1E1C9</accession>